<accession>A0A8X8AQN4</accession>
<evidence type="ECO:0000313" key="2">
    <source>
        <dbReference type="Proteomes" id="UP000886595"/>
    </source>
</evidence>
<dbReference type="EMBL" id="JAAMPC010000005">
    <property type="protein sequence ID" value="KAG2310180.1"/>
    <property type="molecule type" value="Genomic_DNA"/>
</dbReference>
<gene>
    <name evidence="1" type="ORF">Bca52824_021737</name>
</gene>
<organism evidence="1 2">
    <name type="scientific">Brassica carinata</name>
    <name type="common">Ethiopian mustard</name>
    <name type="synonym">Abyssinian cabbage</name>
    <dbReference type="NCBI Taxonomy" id="52824"/>
    <lineage>
        <taxon>Eukaryota</taxon>
        <taxon>Viridiplantae</taxon>
        <taxon>Streptophyta</taxon>
        <taxon>Embryophyta</taxon>
        <taxon>Tracheophyta</taxon>
        <taxon>Spermatophyta</taxon>
        <taxon>Magnoliopsida</taxon>
        <taxon>eudicotyledons</taxon>
        <taxon>Gunneridae</taxon>
        <taxon>Pentapetalae</taxon>
        <taxon>rosids</taxon>
        <taxon>malvids</taxon>
        <taxon>Brassicales</taxon>
        <taxon>Brassicaceae</taxon>
        <taxon>Brassiceae</taxon>
        <taxon>Brassica</taxon>
    </lineage>
</organism>
<dbReference type="InterPro" id="IPR013101">
    <property type="entry name" value="LRR_PRU1-like"/>
</dbReference>
<sequence length="80" mass="9088">MERTDEFVIDVGEMSLPKLKTLHINDVSFANESGAAFPKLVSGCHALEELVMREDVKELRRAHVKHITAEKKKMIKLILT</sequence>
<name>A0A8X8AQN4_BRACI</name>
<dbReference type="Proteomes" id="UP000886595">
    <property type="component" value="Unassembled WGS sequence"/>
</dbReference>
<dbReference type="AlphaFoldDB" id="A0A8X8AQN4"/>
<reference evidence="1 2" key="1">
    <citation type="submission" date="2020-02" db="EMBL/GenBank/DDBJ databases">
        <authorList>
            <person name="Ma Q."/>
            <person name="Huang Y."/>
            <person name="Song X."/>
            <person name="Pei D."/>
        </authorList>
    </citation>
    <scope>NUCLEOTIDE SEQUENCE [LARGE SCALE GENOMIC DNA]</scope>
    <source>
        <strain evidence="1">Sxm20200214</strain>
        <tissue evidence="1">Leaf</tissue>
    </source>
</reference>
<proteinExistence type="predicted"/>
<evidence type="ECO:0000313" key="1">
    <source>
        <dbReference type="EMBL" id="KAG2310180.1"/>
    </source>
</evidence>
<keyword evidence="2" id="KW-1185">Reference proteome</keyword>
<protein>
    <submittedName>
        <fullName evidence="1">Uncharacterized protein</fullName>
    </submittedName>
</protein>
<dbReference type="OrthoDB" id="612216at2759"/>
<comment type="caution">
    <text evidence="1">The sequence shown here is derived from an EMBL/GenBank/DDBJ whole genome shotgun (WGS) entry which is preliminary data.</text>
</comment>
<dbReference type="Pfam" id="PF07723">
    <property type="entry name" value="LRR_2"/>
    <property type="match status" value="1"/>
</dbReference>